<evidence type="ECO:0000313" key="2">
    <source>
        <dbReference type="Proteomes" id="UP000502498"/>
    </source>
</evidence>
<sequence length="148" mass="15276">MNMPENDVKRVALAAMGCTQFVMGHNSTGKWGMLKEALAMRSAAGDIPAGPGQDLIRAARDHLSGDGDSGPNIDATDKGLMISTGRAYVQGVLPVLRALPDDAAANVRTWLLGVAEHVAEASKDKGGSDKVSPAEAAAIDELRAILAG</sequence>
<dbReference type="Proteomes" id="UP000502498">
    <property type="component" value="Chromosome"/>
</dbReference>
<gene>
    <name evidence="1" type="ORF">HQM25_14945</name>
</gene>
<reference evidence="1 2" key="1">
    <citation type="submission" date="2020-05" db="EMBL/GenBank/DDBJ databases">
        <title>Strain PA2F3 complete genome.</title>
        <authorList>
            <person name="Kim Y.-S."/>
            <person name="Kim S.-J."/>
            <person name="Jung H.-k."/>
            <person name="Kim S.-E."/>
            <person name="Kim K.-H."/>
        </authorList>
    </citation>
    <scope>NUCLEOTIDE SEQUENCE [LARGE SCALE GENOMIC DNA]</scope>
    <source>
        <strain evidence="1 2">PA2F3</strain>
    </source>
</reference>
<name>A0A7D4TPN7_9MICO</name>
<accession>A0A7D4TPN7</accession>
<organism evidence="1 2">
    <name type="scientific">Microbacterium hominis</name>
    <dbReference type="NCBI Taxonomy" id="162426"/>
    <lineage>
        <taxon>Bacteria</taxon>
        <taxon>Bacillati</taxon>
        <taxon>Actinomycetota</taxon>
        <taxon>Actinomycetes</taxon>
        <taxon>Micrococcales</taxon>
        <taxon>Microbacteriaceae</taxon>
        <taxon>Microbacterium</taxon>
    </lineage>
</organism>
<dbReference type="EMBL" id="CP054038">
    <property type="protein sequence ID" value="QKJ20522.1"/>
    <property type="molecule type" value="Genomic_DNA"/>
</dbReference>
<dbReference type="AlphaFoldDB" id="A0A7D4TPN7"/>
<evidence type="ECO:0000313" key="1">
    <source>
        <dbReference type="EMBL" id="QKJ20522.1"/>
    </source>
</evidence>
<protein>
    <submittedName>
        <fullName evidence="1">Uncharacterized protein</fullName>
    </submittedName>
</protein>
<proteinExistence type="predicted"/>